<dbReference type="InterPro" id="IPR016181">
    <property type="entry name" value="Acyl_CoA_acyltransferase"/>
</dbReference>
<dbReference type="InterPro" id="IPR000182">
    <property type="entry name" value="GNAT_dom"/>
</dbReference>
<evidence type="ECO:0000313" key="4">
    <source>
        <dbReference type="EMBL" id="QNN51445.1"/>
    </source>
</evidence>
<dbReference type="Proteomes" id="UP000515947">
    <property type="component" value="Chromosome"/>
</dbReference>
<dbReference type="Pfam" id="PF00583">
    <property type="entry name" value="Acetyltransf_1"/>
    <property type="match status" value="1"/>
</dbReference>
<feature type="domain" description="N-acetyltransferase" evidence="3">
    <location>
        <begin position="1"/>
        <end position="155"/>
    </location>
</feature>
<evidence type="ECO:0000259" key="3">
    <source>
        <dbReference type="PROSITE" id="PS51186"/>
    </source>
</evidence>
<reference evidence="4 5" key="1">
    <citation type="submission" date="2020-08" db="EMBL/GenBank/DDBJ databases">
        <title>Genome sequence of Nocardioides mesophilus KACC 16243T.</title>
        <authorList>
            <person name="Hyun D.-W."/>
            <person name="Bae J.-W."/>
        </authorList>
    </citation>
    <scope>NUCLEOTIDE SEQUENCE [LARGE SCALE GENOMIC DNA]</scope>
    <source>
        <strain evidence="4 5">KACC 16243</strain>
    </source>
</reference>
<sequence>MDVREIDGADPELARRYWELGRASELAYRVFDSYWPWQTAEVSLREGRAGWETHLLGAFDGDRLAGVGMLTLPLLDNPHLAYLNVNVDPAWQRQGYGSALASQVEELARERGRRVMACDAYAPPGEETAGLRFLLAHGYTVGLEDAMKVVELDATEPGWAALEAEVAPRTAGYTFVTWADVVPQELLEDYCRLQEAFFELAPLGEMEIEPEVWDERRVREREESNRNQGRQEVCTAVLAADGSMVGLTEVALNRHAPHRGFQSGTLVLPEHRGHALGLAVKLRNHRELRSRFPQCRILVTGNAGINLAMNAVNDRLGYRLVERCLELQKDL</sequence>
<keyword evidence="2" id="KW-0012">Acyltransferase</keyword>
<evidence type="ECO:0000313" key="5">
    <source>
        <dbReference type="Proteomes" id="UP000515947"/>
    </source>
</evidence>
<accession>A0A7G9R770</accession>
<dbReference type="RefSeq" id="WP_187577281.1">
    <property type="nucleotide sequence ID" value="NZ_CP060713.1"/>
</dbReference>
<dbReference type="PANTHER" id="PTHR43877">
    <property type="entry name" value="AMINOALKYLPHOSPHONATE N-ACETYLTRANSFERASE-RELATED-RELATED"/>
    <property type="match status" value="1"/>
</dbReference>
<dbReference type="KEGG" id="nmes:H9L09_12625"/>
<dbReference type="GO" id="GO:0016747">
    <property type="term" value="F:acyltransferase activity, transferring groups other than amino-acyl groups"/>
    <property type="evidence" value="ECO:0007669"/>
    <property type="project" value="InterPro"/>
</dbReference>
<dbReference type="PROSITE" id="PS51186">
    <property type="entry name" value="GNAT"/>
    <property type="match status" value="1"/>
</dbReference>
<keyword evidence="5" id="KW-1185">Reference proteome</keyword>
<evidence type="ECO:0000256" key="1">
    <source>
        <dbReference type="ARBA" id="ARBA00022679"/>
    </source>
</evidence>
<dbReference type="AlphaFoldDB" id="A0A7G9R770"/>
<evidence type="ECO:0000256" key="2">
    <source>
        <dbReference type="ARBA" id="ARBA00023315"/>
    </source>
</evidence>
<keyword evidence="1 4" id="KW-0808">Transferase</keyword>
<gene>
    <name evidence="4" type="ORF">H9L09_12625</name>
</gene>
<dbReference type="Gene3D" id="3.40.630.30">
    <property type="match status" value="1"/>
</dbReference>
<dbReference type="SUPFAM" id="SSF55729">
    <property type="entry name" value="Acyl-CoA N-acyltransferases (Nat)"/>
    <property type="match status" value="2"/>
</dbReference>
<organism evidence="4 5">
    <name type="scientific">Nocardioides mesophilus</name>
    <dbReference type="NCBI Taxonomy" id="433659"/>
    <lineage>
        <taxon>Bacteria</taxon>
        <taxon>Bacillati</taxon>
        <taxon>Actinomycetota</taxon>
        <taxon>Actinomycetes</taxon>
        <taxon>Propionibacteriales</taxon>
        <taxon>Nocardioidaceae</taxon>
        <taxon>Nocardioides</taxon>
    </lineage>
</organism>
<dbReference type="InterPro" id="IPR050832">
    <property type="entry name" value="Bact_Acetyltransf"/>
</dbReference>
<dbReference type="CDD" id="cd04301">
    <property type="entry name" value="NAT_SF"/>
    <property type="match status" value="1"/>
</dbReference>
<protein>
    <submittedName>
        <fullName evidence="4">GNAT family N-acetyltransferase</fullName>
    </submittedName>
</protein>
<name>A0A7G9R770_9ACTN</name>
<dbReference type="EMBL" id="CP060713">
    <property type="protein sequence ID" value="QNN51445.1"/>
    <property type="molecule type" value="Genomic_DNA"/>
</dbReference>
<proteinExistence type="predicted"/>